<comment type="caution">
    <text evidence="1">The sequence shown here is derived from an EMBL/GenBank/DDBJ whole genome shotgun (WGS) entry which is preliminary data.</text>
</comment>
<evidence type="ECO:0008006" key="3">
    <source>
        <dbReference type="Google" id="ProtNLM"/>
    </source>
</evidence>
<accession>A0A7W7S8C5</accession>
<dbReference type="Proteomes" id="UP000573327">
    <property type="component" value="Unassembled WGS sequence"/>
</dbReference>
<evidence type="ECO:0000313" key="2">
    <source>
        <dbReference type="Proteomes" id="UP000573327"/>
    </source>
</evidence>
<dbReference type="AlphaFoldDB" id="A0A7W7S8C5"/>
<dbReference type="Pfam" id="PF18845">
    <property type="entry name" value="baeRF_family3"/>
    <property type="match status" value="1"/>
</dbReference>
<protein>
    <recommendedName>
        <fullName evidence="3">Chemotaxis protein</fullName>
    </recommendedName>
</protein>
<proteinExistence type="predicted"/>
<keyword evidence="2" id="KW-1185">Reference proteome</keyword>
<dbReference type="RefSeq" id="WP_184912306.1">
    <property type="nucleotide sequence ID" value="NZ_JACHJR010000001.1"/>
</dbReference>
<gene>
    <name evidence="1" type="ORF">F4556_001249</name>
</gene>
<dbReference type="EMBL" id="JACHJR010000001">
    <property type="protein sequence ID" value="MBB4945714.1"/>
    <property type="molecule type" value="Genomic_DNA"/>
</dbReference>
<reference evidence="1 2" key="1">
    <citation type="submission" date="2020-08" db="EMBL/GenBank/DDBJ databases">
        <title>Sequencing the genomes of 1000 actinobacteria strains.</title>
        <authorList>
            <person name="Klenk H.-P."/>
        </authorList>
    </citation>
    <scope>NUCLEOTIDE SEQUENCE [LARGE SCALE GENOMIC DNA]</scope>
    <source>
        <strain evidence="1 2">DSM 44786</strain>
    </source>
</reference>
<organism evidence="1 2">
    <name type="scientific">Kitasatospora gansuensis</name>
    <dbReference type="NCBI Taxonomy" id="258050"/>
    <lineage>
        <taxon>Bacteria</taxon>
        <taxon>Bacillati</taxon>
        <taxon>Actinomycetota</taxon>
        <taxon>Actinomycetes</taxon>
        <taxon>Kitasatosporales</taxon>
        <taxon>Streptomycetaceae</taxon>
        <taxon>Kitasatospora</taxon>
    </lineage>
</organism>
<sequence>MEADDLTAEALRELRAPRAYPALSLTLPTHRREPDNAQDPVRLRNVLAEAEHRIDADPDIARQARIDLKARLAKAAAEVDLRHAEEGLVLFATTAEHQIWTLPREVPERVVLSDTFLTRNLVAAKAQFRPYWVLVVAGDRATLWSGVGESLTEHVTDGFPAEPEALEWDVQREERVGDQPSTFRDEETKRFLRTVDTALGDLLGADPRPLYLVGLPQAVGLLEEVGSATKGAAGRVLSGGLVNGPDRLLREELRPARAAYAEQEADRVAGLLDEARGRKTFAAGLDEVWEAARESRVSLVAVEEHYQQTVRLTEGHLAAVGAEAVAEPGSWERGVREDIVDELVEAALDQGAEVVFLPDGTLTDHDRIAAVLRY</sequence>
<name>A0A7W7S8C5_9ACTN</name>
<dbReference type="InterPro" id="IPR041289">
    <property type="entry name" value="Bact_RF_family3"/>
</dbReference>
<evidence type="ECO:0000313" key="1">
    <source>
        <dbReference type="EMBL" id="MBB4945714.1"/>
    </source>
</evidence>